<evidence type="ECO:0000256" key="2">
    <source>
        <dbReference type="SAM" id="Phobius"/>
    </source>
</evidence>
<feature type="region of interest" description="Disordered" evidence="1">
    <location>
        <begin position="13"/>
        <end position="35"/>
    </location>
</feature>
<comment type="caution">
    <text evidence="3">The sequence shown here is derived from an EMBL/GenBank/DDBJ whole genome shotgun (WGS) entry which is preliminary data.</text>
</comment>
<feature type="region of interest" description="Disordered" evidence="1">
    <location>
        <begin position="50"/>
        <end position="69"/>
    </location>
</feature>
<accession>A0ABY1E9I2</accession>
<keyword evidence="2" id="KW-0812">Transmembrane</keyword>
<feature type="compositionally biased region" description="Basic residues" evidence="1">
    <location>
        <begin position="60"/>
        <end position="69"/>
    </location>
</feature>
<feature type="compositionally biased region" description="Basic and acidic residues" evidence="1">
    <location>
        <begin position="50"/>
        <end position="59"/>
    </location>
</feature>
<gene>
    <name evidence="3" type="ORF">SAMN05216274_101281</name>
</gene>
<evidence type="ECO:0000256" key="1">
    <source>
        <dbReference type="SAM" id="MobiDB-lite"/>
    </source>
</evidence>
<reference evidence="3 4" key="1">
    <citation type="submission" date="2016-10" db="EMBL/GenBank/DDBJ databases">
        <authorList>
            <person name="Varghese N."/>
            <person name="Submissions S."/>
        </authorList>
    </citation>
    <scope>NUCLEOTIDE SEQUENCE [LARGE SCALE GENOMIC DNA]</scope>
    <source>
        <strain evidence="3 4">GMCC 1.11211</strain>
    </source>
</reference>
<evidence type="ECO:0000313" key="3">
    <source>
        <dbReference type="EMBL" id="SFH19346.1"/>
    </source>
</evidence>
<dbReference type="EMBL" id="FOPW01000001">
    <property type="protein sequence ID" value="SFH19346.1"/>
    <property type="molecule type" value="Genomic_DNA"/>
</dbReference>
<organism evidence="3 4">
    <name type="scientific">Cryobacterium levicorallinum</name>
    <dbReference type="NCBI Taxonomy" id="995038"/>
    <lineage>
        <taxon>Bacteria</taxon>
        <taxon>Bacillati</taxon>
        <taxon>Actinomycetota</taxon>
        <taxon>Actinomycetes</taxon>
        <taxon>Micrococcales</taxon>
        <taxon>Microbacteriaceae</taxon>
        <taxon>Cryobacterium</taxon>
    </lineage>
</organism>
<keyword evidence="4" id="KW-1185">Reference proteome</keyword>
<evidence type="ECO:0000313" key="4">
    <source>
        <dbReference type="Proteomes" id="UP000199681"/>
    </source>
</evidence>
<feature type="transmembrane region" description="Helical" evidence="2">
    <location>
        <begin position="79"/>
        <end position="99"/>
    </location>
</feature>
<sequence>MLVAEHLDPVLDGRAHASPSATNQTGAGFSHGPAVRIPHMTPANVTLRLVRPDDGEKHPGTTRHRRPSPRTLFQRRRKILIPLAIAWLVMAALAGVLLLTGTKPSTPFGDTAAVPGGLARISAIIPLETDGWVPATAADLLSSPVQPGAHRVRILLELTETDASGLAFRAADYSLSGLGARSTALWVDPAEQSGASVQATLVFEIPNQVIALVLDGPQGASLSLGTGHHSNS</sequence>
<keyword evidence="2" id="KW-0472">Membrane</keyword>
<evidence type="ECO:0008006" key="5">
    <source>
        <dbReference type="Google" id="ProtNLM"/>
    </source>
</evidence>
<protein>
    <recommendedName>
        <fullName evidence="5">DUF4352 domain-containing protein</fullName>
    </recommendedName>
</protein>
<dbReference type="Proteomes" id="UP000199681">
    <property type="component" value="Unassembled WGS sequence"/>
</dbReference>
<proteinExistence type="predicted"/>
<name>A0ABY1E9I2_9MICO</name>
<keyword evidence="2" id="KW-1133">Transmembrane helix</keyword>